<dbReference type="CDD" id="cd00085">
    <property type="entry name" value="HNHc"/>
    <property type="match status" value="1"/>
</dbReference>
<gene>
    <name evidence="2" type="ORF">BECKLPF1236A_GA0070988_101753</name>
    <name evidence="3" type="ORF">BECKLPF1236C_GA0070990_101743</name>
</gene>
<evidence type="ECO:0000313" key="3">
    <source>
        <dbReference type="EMBL" id="VFK32625.1"/>
    </source>
</evidence>
<dbReference type="GO" id="GO:0003676">
    <property type="term" value="F:nucleic acid binding"/>
    <property type="evidence" value="ECO:0007669"/>
    <property type="project" value="InterPro"/>
</dbReference>
<dbReference type="GO" id="GO:0008270">
    <property type="term" value="F:zinc ion binding"/>
    <property type="evidence" value="ECO:0007669"/>
    <property type="project" value="InterPro"/>
</dbReference>
<dbReference type="InterPro" id="IPR003615">
    <property type="entry name" value="HNH_nuc"/>
</dbReference>
<dbReference type="GO" id="GO:0004519">
    <property type="term" value="F:endonuclease activity"/>
    <property type="evidence" value="ECO:0007669"/>
    <property type="project" value="InterPro"/>
</dbReference>
<protein>
    <submittedName>
        <fullName evidence="2">TIGR02646 family protein</fullName>
    </submittedName>
</protein>
<sequence>MVHLEKSQPAPDCLTREKEKATGDHRCGDVLQRLAHDFKDKCYLCEYKKPTSIHVDHFIPHKGDRDLKFDWNNLFLACPHCNQTKGAGYEGILNCTNKNDRVDADIEYLINPFPSFRIEIRLVIENARTRATQALLLAVYGGNTKTKRLESAYLRDALREEMERFQELLWRYHGAINAEKRNDLMGRIKEHLDNASSFTAFKRWIIRGDERLKEEFEGFFQ</sequence>
<dbReference type="SMART" id="SM00507">
    <property type="entry name" value="HNHc"/>
    <property type="match status" value="1"/>
</dbReference>
<evidence type="ECO:0000259" key="1">
    <source>
        <dbReference type="SMART" id="SM00507"/>
    </source>
</evidence>
<feature type="domain" description="HNH nuclease" evidence="1">
    <location>
        <begin position="31"/>
        <end position="83"/>
    </location>
</feature>
<name>A0A450WKQ0_9GAMM</name>
<evidence type="ECO:0000313" key="2">
    <source>
        <dbReference type="EMBL" id="VFK17612.1"/>
    </source>
</evidence>
<dbReference type="EMBL" id="CAADFM010000175">
    <property type="protein sequence ID" value="VFK17612.1"/>
    <property type="molecule type" value="Genomic_DNA"/>
</dbReference>
<reference evidence="2" key="1">
    <citation type="submission" date="2019-02" db="EMBL/GenBank/DDBJ databases">
        <authorList>
            <person name="Gruber-Vodicka R. H."/>
            <person name="Seah K. B. B."/>
        </authorList>
    </citation>
    <scope>NUCLEOTIDE SEQUENCE</scope>
    <source>
        <strain evidence="2">BECK_S312</strain>
        <strain evidence="3">BECK_S426</strain>
    </source>
</reference>
<dbReference type="Gene3D" id="1.10.30.50">
    <property type="match status" value="1"/>
</dbReference>
<proteinExistence type="predicted"/>
<dbReference type="InterPro" id="IPR002711">
    <property type="entry name" value="HNH"/>
</dbReference>
<organism evidence="2">
    <name type="scientific">Candidatus Kentrum sp. LPFa</name>
    <dbReference type="NCBI Taxonomy" id="2126335"/>
    <lineage>
        <taxon>Bacteria</taxon>
        <taxon>Pseudomonadati</taxon>
        <taxon>Pseudomonadota</taxon>
        <taxon>Gammaproteobacteria</taxon>
        <taxon>Candidatus Kentrum</taxon>
    </lineage>
</organism>
<accession>A0A450WKQ0</accession>
<dbReference type="EMBL" id="CAADFP010000174">
    <property type="protein sequence ID" value="VFK32625.1"/>
    <property type="molecule type" value="Genomic_DNA"/>
</dbReference>
<dbReference type="Pfam" id="PF01844">
    <property type="entry name" value="HNH"/>
    <property type="match status" value="1"/>
</dbReference>
<dbReference type="AlphaFoldDB" id="A0A450WKQ0"/>